<proteinExistence type="predicted"/>
<name>A3IVV6_9CHRO</name>
<evidence type="ECO:0000313" key="2">
    <source>
        <dbReference type="Proteomes" id="UP000003781"/>
    </source>
</evidence>
<dbReference type="PANTHER" id="PTHR36799">
    <property type="match status" value="1"/>
</dbReference>
<dbReference type="RefSeq" id="WP_008277516.1">
    <property type="nucleotide sequence ID" value="NZ_AAXW01000045.1"/>
</dbReference>
<dbReference type="Proteomes" id="UP000003781">
    <property type="component" value="Unassembled WGS sequence"/>
</dbReference>
<keyword evidence="2" id="KW-1185">Reference proteome</keyword>
<dbReference type="NCBIfam" id="NF045913">
    <property type="entry name" value="RegSipA"/>
    <property type="match status" value="1"/>
</dbReference>
<evidence type="ECO:0008006" key="3">
    <source>
        <dbReference type="Google" id="ProtNLM"/>
    </source>
</evidence>
<dbReference type="EMBL" id="AAXW01000045">
    <property type="protein sequence ID" value="EAZ89417.1"/>
    <property type="molecule type" value="Genomic_DNA"/>
</dbReference>
<gene>
    <name evidence="1" type="ORF">CY0110_12307</name>
</gene>
<evidence type="ECO:0000313" key="1">
    <source>
        <dbReference type="EMBL" id="EAZ89417.1"/>
    </source>
</evidence>
<dbReference type="Pfam" id="PF11347">
    <property type="entry name" value="CRR42-like"/>
    <property type="match status" value="1"/>
</dbReference>
<organism evidence="1 2">
    <name type="scientific">Crocosphaera chwakensis CCY0110</name>
    <dbReference type="NCBI Taxonomy" id="391612"/>
    <lineage>
        <taxon>Bacteria</taxon>
        <taxon>Bacillati</taxon>
        <taxon>Cyanobacteriota</taxon>
        <taxon>Cyanophyceae</taxon>
        <taxon>Oscillatoriophycideae</taxon>
        <taxon>Chroococcales</taxon>
        <taxon>Aphanothecaceae</taxon>
        <taxon>Crocosphaera</taxon>
        <taxon>Crocosphaera chwakensis</taxon>
    </lineage>
</organism>
<accession>A3IVV6</accession>
<reference evidence="1 2" key="1">
    <citation type="submission" date="2007-03" db="EMBL/GenBank/DDBJ databases">
        <authorList>
            <person name="Stal L."/>
            <person name="Ferriera S."/>
            <person name="Johnson J."/>
            <person name="Kravitz S."/>
            <person name="Beeson K."/>
            <person name="Sutton G."/>
            <person name="Rogers Y.-H."/>
            <person name="Friedman R."/>
            <person name="Frazier M."/>
            <person name="Venter J.C."/>
        </authorList>
    </citation>
    <scope>NUCLEOTIDE SEQUENCE [LARGE SCALE GENOMIC DNA]</scope>
    <source>
        <strain evidence="1 2">CCY0110</strain>
    </source>
</reference>
<sequence>MNEQQIAVGSKVSLVSKPPYLKTADPMPMLRPPDILEIGDEGIVMDRRPGGYWGVKFDKGTFLMESQYLAVATIQESSHTDL</sequence>
<comment type="caution">
    <text evidence="1">The sequence shown here is derived from an EMBL/GenBank/DDBJ whole genome shotgun (WGS) entry which is preliminary data.</text>
</comment>
<dbReference type="OrthoDB" id="463889at2"/>
<dbReference type="InterPro" id="IPR021495">
    <property type="entry name" value="CRR42-like"/>
</dbReference>
<dbReference type="eggNOG" id="ENOG50330CE">
    <property type="taxonomic scope" value="Bacteria"/>
</dbReference>
<dbReference type="AlphaFoldDB" id="A3IVV6"/>
<dbReference type="PANTHER" id="PTHR36799:SF2">
    <property type="entry name" value="PROTEIN CHLORORESPIRATORY REDUCTION 42, CHLOROPLASTIC"/>
    <property type="match status" value="1"/>
</dbReference>
<protein>
    <recommendedName>
        <fullName evidence="3">DUF3148 domain-containing protein</fullName>
    </recommendedName>
</protein>